<dbReference type="AlphaFoldDB" id="A0A5A7NW09"/>
<feature type="region of interest" description="Disordered" evidence="1">
    <location>
        <begin position="87"/>
        <end position="106"/>
    </location>
</feature>
<sequence length="106" mass="11840">MTYTSANLRDDYLQSNLLWHLCSQQSQILSRSQYSLPFSAGATYALSCKSELNPTLEKVKQTSIVLSTDNGNYKRLEEKDRAHKFKADASGGALNHRNAAVPRFDG</sequence>
<proteinExistence type="predicted"/>
<name>A0A5A7NW09_STRAF</name>
<evidence type="ECO:0000256" key="1">
    <source>
        <dbReference type="SAM" id="MobiDB-lite"/>
    </source>
</evidence>
<organism evidence="2 3">
    <name type="scientific">Striga asiatica</name>
    <name type="common">Asiatic witchweed</name>
    <name type="synonym">Buchnera asiatica</name>
    <dbReference type="NCBI Taxonomy" id="4170"/>
    <lineage>
        <taxon>Eukaryota</taxon>
        <taxon>Viridiplantae</taxon>
        <taxon>Streptophyta</taxon>
        <taxon>Embryophyta</taxon>
        <taxon>Tracheophyta</taxon>
        <taxon>Spermatophyta</taxon>
        <taxon>Magnoliopsida</taxon>
        <taxon>eudicotyledons</taxon>
        <taxon>Gunneridae</taxon>
        <taxon>Pentapetalae</taxon>
        <taxon>asterids</taxon>
        <taxon>lamiids</taxon>
        <taxon>Lamiales</taxon>
        <taxon>Orobanchaceae</taxon>
        <taxon>Buchnereae</taxon>
        <taxon>Striga</taxon>
    </lineage>
</organism>
<dbReference type="Proteomes" id="UP000325081">
    <property type="component" value="Unassembled WGS sequence"/>
</dbReference>
<evidence type="ECO:0000313" key="2">
    <source>
        <dbReference type="EMBL" id="GER24674.1"/>
    </source>
</evidence>
<comment type="caution">
    <text evidence="2">The sequence shown here is derived from an EMBL/GenBank/DDBJ whole genome shotgun (WGS) entry which is preliminary data.</text>
</comment>
<evidence type="ECO:0000313" key="3">
    <source>
        <dbReference type="Proteomes" id="UP000325081"/>
    </source>
</evidence>
<keyword evidence="3" id="KW-1185">Reference proteome</keyword>
<dbReference type="EMBL" id="BKCP01000001">
    <property type="protein sequence ID" value="GER24674.1"/>
    <property type="molecule type" value="Genomic_DNA"/>
</dbReference>
<gene>
    <name evidence="2" type="ORF">STAS_00216</name>
</gene>
<reference evidence="3" key="1">
    <citation type="journal article" date="2019" name="Curr. Biol.">
        <title>Genome Sequence of Striga asiatica Provides Insight into the Evolution of Plant Parasitism.</title>
        <authorList>
            <person name="Yoshida S."/>
            <person name="Kim S."/>
            <person name="Wafula E.K."/>
            <person name="Tanskanen J."/>
            <person name="Kim Y.M."/>
            <person name="Honaas L."/>
            <person name="Yang Z."/>
            <person name="Spallek T."/>
            <person name="Conn C.E."/>
            <person name="Ichihashi Y."/>
            <person name="Cheong K."/>
            <person name="Cui S."/>
            <person name="Der J.P."/>
            <person name="Gundlach H."/>
            <person name="Jiao Y."/>
            <person name="Hori C."/>
            <person name="Ishida J.K."/>
            <person name="Kasahara H."/>
            <person name="Kiba T."/>
            <person name="Kim M.S."/>
            <person name="Koo N."/>
            <person name="Laohavisit A."/>
            <person name="Lee Y.H."/>
            <person name="Lumba S."/>
            <person name="McCourt P."/>
            <person name="Mortimer J.C."/>
            <person name="Mutuku J.M."/>
            <person name="Nomura T."/>
            <person name="Sasaki-Sekimoto Y."/>
            <person name="Seto Y."/>
            <person name="Wang Y."/>
            <person name="Wakatake T."/>
            <person name="Sakakibara H."/>
            <person name="Demura T."/>
            <person name="Yamaguchi S."/>
            <person name="Yoneyama K."/>
            <person name="Manabe R.I."/>
            <person name="Nelson D.C."/>
            <person name="Schulman A.H."/>
            <person name="Timko M.P."/>
            <person name="dePamphilis C.W."/>
            <person name="Choi D."/>
            <person name="Shirasu K."/>
        </authorList>
    </citation>
    <scope>NUCLEOTIDE SEQUENCE [LARGE SCALE GENOMIC DNA]</scope>
    <source>
        <strain evidence="3">cv. UVA1</strain>
    </source>
</reference>
<accession>A0A5A7NW09</accession>
<protein>
    <submittedName>
        <fullName evidence="2">4-hydroxy-tetrahydrodipicolinate reductase</fullName>
    </submittedName>
</protein>